<keyword evidence="3 10" id="KW-0349">Heme</keyword>
<dbReference type="GO" id="GO:0004408">
    <property type="term" value="F:holocytochrome-c synthase activity"/>
    <property type="evidence" value="ECO:0007669"/>
    <property type="project" value="UniProtKB-EC"/>
</dbReference>
<comment type="function">
    <text evidence="10">Lyase that catalyzes the covalent linking of the heme group to the cytochrome C apoprotein to produce the mature functional cytochrome.</text>
</comment>
<feature type="compositionally biased region" description="Basic and acidic residues" evidence="11">
    <location>
        <begin position="560"/>
        <end position="570"/>
    </location>
</feature>
<evidence type="ECO:0000256" key="10">
    <source>
        <dbReference type="RuleBase" id="RU363130"/>
    </source>
</evidence>
<reference evidence="12 13" key="1">
    <citation type="journal article" date="2012" name="Genome Biol.">
        <title>Genome and low-iron response of an oceanic diatom adapted to chronic iron limitation.</title>
        <authorList>
            <person name="Lommer M."/>
            <person name="Specht M."/>
            <person name="Roy A.S."/>
            <person name="Kraemer L."/>
            <person name="Andreson R."/>
            <person name="Gutowska M.A."/>
            <person name="Wolf J."/>
            <person name="Bergner S.V."/>
            <person name="Schilhabel M.B."/>
            <person name="Klostermeier U.C."/>
            <person name="Beiko R.G."/>
            <person name="Rosenstiel P."/>
            <person name="Hippler M."/>
            <person name="Laroche J."/>
        </authorList>
    </citation>
    <scope>NUCLEOTIDE SEQUENCE [LARGE SCALE GENOMIC DNA]</scope>
    <source>
        <strain evidence="12 13">CCMP1005</strain>
    </source>
</reference>
<dbReference type="PANTHER" id="PTHR12743">
    <property type="entry name" value="CYTOCHROME C1 HEME LYASE"/>
    <property type="match status" value="1"/>
</dbReference>
<keyword evidence="9 10" id="KW-0456">Lyase</keyword>
<comment type="similarity">
    <text evidence="2 10">Belongs to the cytochrome c-type heme lyase family.</text>
</comment>
<evidence type="ECO:0000256" key="7">
    <source>
        <dbReference type="ARBA" id="ARBA00023128"/>
    </source>
</evidence>
<dbReference type="PROSITE" id="PS00822">
    <property type="entry name" value="CYTO_HEME_LYASE_2"/>
    <property type="match status" value="1"/>
</dbReference>
<comment type="catalytic activity">
    <reaction evidence="10">
        <text>holo-[cytochrome c] = apo-[cytochrome c] + heme b</text>
        <dbReference type="Rhea" id="RHEA:22648"/>
        <dbReference type="Rhea" id="RHEA-COMP:10725"/>
        <dbReference type="Rhea" id="RHEA-COMP:10726"/>
        <dbReference type="ChEBI" id="CHEBI:29950"/>
        <dbReference type="ChEBI" id="CHEBI:60344"/>
        <dbReference type="ChEBI" id="CHEBI:83739"/>
        <dbReference type="EC" id="4.4.1.17"/>
    </reaction>
</comment>
<keyword evidence="8 10" id="KW-0472">Membrane</keyword>
<keyword evidence="6 10" id="KW-0408">Iron</keyword>
<evidence type="ECO:0000256" key="8">
    <source>
        <dbReference type="ARBA" id="ARBA00023136"/>
    </source>
</evidence>
<dbReference type="Pfam" id="PF01265">
    <property type="entry name" value="Cyto_heme_lyase"/>
    <property type="match status" value="1"/>
</dbReference>
<feature type="compositionally biased region" description="Basic and acidic residues" evidence="11">
    <location>
        <begin position="272"/>
        <end position="281"/>
    </location>
</feature>
<feature type="non-terminal residue" evidence="12">
    <location>
        <position position="570"/>
    </location>
</feature>
<feature type="region of interest" description="Disordered" evidence="11">
    <location>
        <begin position="181"/>
        <end position="251"/>
    </location>
</feature>
<evidence type="ECO:0000256" key="5">
    <source>
        <dbReference type="ARBA" id="ARBA00022792"/>
    </source>
</evidence>
<evidence type="ECO:0000256" key="3">
    <source>
        <dbReference type="ARBA" id="ARBA00022617"/>
    </source>
</evidence>
<evidence type="ECO:0000256" key="11">
    <source>
        <dbReference type="SAM" id="MobiDB-lite"/>
    </source>
</evidence>
<keyword evidence="7 10" id="KW-0496">Mitochondrion</keyword>
<dbReference type="OMA" id="YEDNNCA"/>
<evidence type="ECO:0000313" key="12">
    <source>
        <dbReference type="EMBL" id="EJK67851.1"/>
    </source>
</evidence>
<feature type="compositionally biased region" description="Low complexity" evidence="11">
    <location>
        <begin position="328"/>
        <end position="340"/>
    </location>
</feature>
<evidence type="ECO:0000313" key="13">
    <source>
        <dbReference type="Proteomes" id="UP000266841"/>
    </source>
</evidence>
<organism evidence="12 13">
    <name type="scientific">Thalassiosira oceanica</name>
    <name type="common">Marine diatom</name>
    <dbReference type="NCBI Taxonomy" id="159749"/>
    <lineage>
        <taxon>Eukaryota</taxon>
        <taxon>Sar</taxon>
        <taxon>Stramenopiles</taxon>
        <taxon>Ochrophyta</taxon>
        <taxon>Bacillariophyta</taxon>
        <taxon>Coscinodiscophyceae</taxon>
        <taxon>Thalassiosirophycidae</taxon>
        <taxon>Thalassiosirales</taxon>
        <taxon>Thalassiosiraceae</taxon>
        <taxon>Thalassiosira</taxon>
    </lineage>
</organism>
<accession>K0T3B2</accession>
<feature type="compositionally biased region" description="Basic and acidic residues" evidence="11">
    <location>
        <begin position="381"/>
        <end position="391"/>
    </location>
</feature>
<name>K0T3B2_THAOC</name>
<evidence type="ECO:0000256" key="2">
    <source>
        <dbReference type="ARBA" id="ARBA00007255"/>
    </source>
</evidence>
<dbReference type="OrthoDB" id="4243at2759"/>
<feature type="region of interest" description="Disordered" evidence="11">
    <location>
        <begin position="272"/>
        <end position="500"/>
    </location>
</feature>
<dbReference type="EMBL" id="AGNL01012521">
    <property type="protein sequence ID" value="EJK67851.1"/>
    <property type="molecule type" value="Genomic_DNA"/>
</dbReference>
<dbReference type="GO" id="GO:0046872">
    <property type="term" value="F:metal ion binding"/>
    <property type="evidence" value="ECO:0007669"/>
    <property type="project" value="UniProtKB-KW"/>
</dbReference>
<comment type="subcellular location">
    <subcellularLocation>
        <location evidence="1 10">Mitochondrion inner membrane</location>
    </subcellularLocation>
</comment>
<dbReference type="AlphaFoldDB" id="K0T3B2"/>
<evidence type="ECO:0000256" key="4">
    <source>
        <dbReference type="ARBA" id="ARBA00022723"/>
    </source>
</evidence>
<evidence type="ECO:0000256" key="6">
    <source>
        <dbReference type="ARBA" id="ARBA00023004"/>
    </source>
</evidence>
<gene>
    <name evidence="12" type="ORF">THAOC_11053</name>
</gene>
<evidence type="ECO:0000256" key="9">
    <source>
        <dbReference type="ARBA" id="ARBA00023239"/>
    </source>
</evidence>
<dbReference type="GO" id="GO:0005743">
    <property type="term" value="C:mitochondrial inner membrane"/>
    <property type="evidence" value="ECO:0007669"/>
    <property type="project" value="UniProtKB-SubCell"/>
</dbReference>
<feature type="compositionally biased region" description="Basic residues" evidence="11">
    <location>
        <begin position="471"/>
        <end position="486"/>
    </location>
</feature>
<evidence type="ECO:0000256" key="1">
    <source>
        <dbReference type="ARBA" id="ARBA00004273"/>
    </source>
</evidence>
<keyword evidence="4 10" id="KW-0479">Metal-binding</keyword>
<feature type="compositionally biased region" description="Basic and acidic residues" evidence="11">
    <location>
        <begin position="39"/>
        <end position="49"/>
    </location>
</feature>
<feature type="compositionally biased region" description="Low complexity" evidence="11">
    <location>
        <begin position="285"/>
        <end position="305"/>
    </location>
</feature>
<comment type="caution">
    <text evidence="12">The sequence shown here is derived from an EMBL/GenBank/DDBJ whole genome shotgun (WGS) entry which is preliminary data.</text>
</comment>
<dbReference type="InterPro" id="IPR000511">
    <property type="entry name" value="Holocyt_c/c1_synthase"/>
</dbReference>
<proteinExistence type="inferred from homology"/>
<feature type="region of interest" description="Disordered" evidence="11">
    <location>
        <begin position="550"/>
        <end position="570"/>
    </location>
</feature>
<dbReference type="Proteomes" id="UP000266841">
    <property type="component" value="Unassembled WGS sequence"/>
</dbReference>
<dbReference type="EC" id="4.4.1.17" evidence="10"/>
<dbReference type="PANTHER" id="PTHR12743:SF8">
    <property type="entry name" value="PROTEIN HRI1"/>
    <property type="match status" value="1"/>
</dbReference>
<dbReference type="eggNOG" id="KOG3996">
    <property type="taxonomic scope" value="Eukaryota"/>
</dbReference>
<sequence>MGAGAGLVRVAYAAAAREHEMLAAAPVPPIAGGGVARHQPAEEHERGVDYEDNNCADGAAFSHDAPPTPSSAPAAAAASPWPPLSPAVPAAALSAHLLRPVPRLEECVGVADRLALGKLLLELVGHRKWVFHVLSSFDPSLPVQARDKFSSPSSPTFPLCRTSTACAPSRPLLFQARPWATEEGGEEGAKMGAGQSKESPAAGRPPSPSSPGAQNPSTVEKIDARPSPSQASSDANGGGGGGCPMKNADGSYRMAGLGALLGMGGRHPKVDADEVVIRDGGGDGSSATKGPAAAAGESAPAASPADGTPSGCPVKRDGGSSGSWNIFRRAGSSGGPPAAARGRRGERVSRPSCVIRRGRGRAVRRVLPPPPRGPDQQHAPAEPDRGREERPPVPGPDVVPAHRPAAVDDPQDGLGGDHVDLPQPADVLQRPGEEGQARRRDQRGRHGGGRGAPQRDERGDLGACPAVGARARGRRRRGSGRGRRRPPGPSLTKFMGRPTDLSPKAAVKHYLLGHPLPFDRHDWTVTRTNPDGSSTDVRYVIDYYHDDEAADESEGSGLVDMKDGIGEGGR</sequence>
<keyword evidence="5 10" id="KW-0999">Mitochondrion inner membrane</keyword>
<keyword evidence="13" id="KW-1185">Reference proteome</keyword>
<feature type="region of interest" description="Disordered" evidence="11">
    <location>
        <begin position="33"/>
        <end position="80"/>
    </location>
</feature>
<protein>
    <recommendedName>
        <fullName evidence="10">Holocytochrome c-type synthase</fullName>
        <ecNumber evidence="10">4.4.1.17</ecNumber>
    </recommendedName>
</protein>